<name>E3NV01_CAERE</name>
<keyword evidence="3" id="KW-1185">Reference proteome</keyword>
<protein>
    <submittedName>
        <fullName evidence="2">Uncharacterized protein</fullName>
    </submittedName>
</protein>
<reference evidence="2" key="1">
    <citation type="submission" date="2007-07" db="EMBL/GenBank/DDBJ databases">
        <title>PCAP assembly of the Caenorhabditis remanei genome.</title>
        <authorList>
            <consortium name="The Caenorhabditis remanei Sequencing Consortium"/>
            <person name="Wilson R.K."/>
        </authorList>
    </citation>
    <scope>NUCLEOTIDE SEQUENCE [LARGE SCALE GENOMIC DNA]</scope>
    <source>
        <strain evidence="2">PB4641</strain>
    </source>
</reference>
<proteinExistence type="predicted"/>
<feature type="region of interest" description="Disordered" evidence="1">
    <location>
        <begin position="257"/>
        <end position="405"/>
    </location>
</feature>
<dbReference type="HOGENOM" id="CLU_680742_0_0_1"/>
<dbReference type="InParanoid" id="E3NV01"/>
<feature type="compositionally biased region" description="Low complexity" evidence="1">
    <location>
        <begin position="320"/>
        <end position="345"/>
    </location>
</feature>
<feature type="compositionally biased region" description="Low complexity" evidence="1">
    <location>
        <begin position="362"/>
        <end position="384"/>
    </location>
</feature>
<dbReference type="AlphaFoldDB" id="E3NV01"/>
<feature type="non-terminal residue" evidence="2">
    <location>
        <position position="405"/>
    </location>
</feature>
<evidence type="ECO:0000313" key="2">
    <source>
        <dbReference type="EMBL" id="EFO96942.1"/>
    </source>
</evidence>
<accession>E3NV01</accession>
<sequence length="405" mass="45588">MAPRPPAPRSARQRIGTIQSFVTAFDKQVDSVISGARLWQRELQELQDKEASDGGQEHAVDRIHAPRIAESLQRMLQKVSELPVVLGTKVTKAKAEASESGSDPEEVESLGDTDLDIARDILLEKVTGQAVVHRSMLTDATKAIRATFHNLDKIYMDRVSVTSLVRELEGVRVPYDTSANLTHYLGVARQLYERIHEADPNFFTYHHTLSLLARMPYPVRQKCALRRENGSITPEYVFDKADSLLSEMLADEELTGICPDPKLKHQSEKTSINTVKATAESDEDDTDSSNESEADTQESEVFAYNGKRERTYNNSHKQHSNNQYKKQSYNQNQSNSSSHQNGHSQTQRSNYKNEDINVNPFTQNQNQPQANNTNQSQQQAPVQQNKMEPKQGFNQFDMNGAPSQG</sequence>
<dbReference type="Proteomes" id="UP000008281">
    <property type="component" value="Unassembled WGS sequence"/>
</dbReference>
<organism evidence="3">
    <name type="scientific">Caenorhabditis remanei</name>
    <name type="common">Caenorhabditis vulgaris</name>
    <dbReference type="NCBI Taxonomy" id="31234"/>
    <lineage>
        <taxon>Eukaryota</taxon>
        <taxon>Metazoa</taxon>
        <taxon>Ecdysozoa</taxon>
        <taxon>Nematoda</taxon>
        <taxon>Chromadorea</taxon>
        <taxon>Rhabditida</taxon>
        <taxon>Rhabditina</taxon>
        <taxon>Rhabditomorpha</taxon>
        <taxon>Rhabditoidea</taxon>
        <taxon>Rhabditidae</taxon>
        <taxon>Peloderinae</taxon>
        <taxon>Caenorhabditis</taxon>
    </lineage>
</organism>
<feature type="compositionally biased region" description="Polar residues" evidence="1">
    <location>
        <begin position="392"/>
        <end position="405"/>
    </location>
</feature>
<evidence type="ECO:0000313" key="3">
    <source>
        <dbReference type="Proteomes" id="UP000008281"/>
    </source>
</evidence>
<evidence type="ECO:0000256" key="1">
    <source>
        <dbReference type="SAM" id="MobiDB-lite"/>
    </source>
</evidence>
<gene>
    <name evidence="2" type="ORF">CRE_15237</name>
</gene>
<feature type="compositionally biased region" description="Acidic residues" evidence="1">
    <location>
        <begin position="280"/>
        <end position="298"/>
    </location>
</feature>
<dbReference type="EMBL" id="DS270739">
    <property type="protein sequence ID" value="EFO96942.1"/>
    <property type="molecule type" value="Genomic_DNA"/>
</dbReference>